<feature type="transmembrane region" description="Helical" evidence="8">
    <location>
        <begin position="189"/>
        <end position="210"/>
    </location>
</feature>
<evidence type="ECO:0000256" key="6">
    <source>
        <dbReference type="ARBA" id="ARBA00023136"/>
    </source>
</evidence>
<dbReference type="PhylomeDB" id="S8BI27"/>
<dbReference type="InterPro" id="IPR004841">
    <property type="entry name" value="AA-permease/SLC12A_dom"/>
</dbReference>
<gene>
    <name evidence="10" type="ORF">PDE_09851</name>
</gene>
<evidence type="ECO:0000313" key="11">
    <source>
        <dbReference type="Proteomes" id="UP000019376"/>
    </source>
</evidence>
<evidence type="ECO:0000256" key="7">
    <source>
        <dbReference type="SAM" id="MobiDB-lite"/>
    </source>
</evidence>
<dbReference type="OrthoDB" id="3900342at2759"/>
<name>S8BI27_PENO1</name>
<feature type="domain" description="Amino acid permease/ SLC12A" evidence="9">
    <location>
        <begin position="100"/>
        <end position="543"/>
    </location>
</feature>
<dbReference type="HOGENOM" id="CLU_007946_12_1_1"/>
<feature type="transmembrane region" description="Helical" evidence="8">
    <location>
        <begin position="309"/>
        <end position="329"/>
    </location>
</feature>
<dbReference type="GO" id="GO:0015171">
    <property type="term" value="F:amino acid transmembrane transporter activity"/>
    <property type="evidence" value="ECO:0007669"/>
    <property type="project" value="TreeGrafter"/>
</dbReference>
<keyword evidence="11" id="KW-1185">Reference proteome</keyword>
<dbReference type="GO" id="GO:0016020">
    <property type="term" value="C:membrane"/>
    <property type="evidence" value="ECO:0007669"/>
    <property type="project" value="UniProtKB-SubCell"/>
</dbReference>
<dbReference type="Proteomes" id="UP000019376">
    <property type="component" value="Unassembled WGS sequence"/>
</dbReference>
<dbReference type="PANTHER" id="PTHR43341:SF45">
    <property type="entry name" value="AMINO ACID TRANSPORTER (EUROFUNG)"/>
    <property type="match status" value="1"/>
</dbReference>
<feature type="transmembrane region" description="Helical" evidence="8">
    <location>
        <begin position="216"/>
        <end position="238"/>
    </location>
</feature>
<evidence type="ECO:0000256" key="3">
    <source>
        <dbReference type="ARBA" id="ARBA00022692"/>
    </source>
</evidence>
<feature type="transmembrane region" description="Helical" evidence="8">
    <location>
        <begin position="409"/>
        <end position="428"/>
    </location>
</feature>
<dbReference type="eggNOG" id="KOG1286">
    <property type="taxonomic scope" value="Eukaryota"/>
</dbReference>
<proteinExistence type="predicted"/>
<keyword evidence="6 8" id="KW-0472">Membrane</keyword>
<dbReference type="STRING" id="933388.S8BI27"/>
<evidence type="ECO:0000256" key="5">
    <source>
        <dbReference type="ARBA" id="ARBA00022989"/>
    </source>
</evidence>
<sequence>MDETSSVRRRLHSSEESATHTGCRDFISSTNSIHPRHKPDDRNEGFTGIYGSLTPWKAGVIMKHRHGLGDWDWLDDWQRANFGHVSLLLIVSALQLLIGPSRGGPAAIMVSYTLVGFTVYLVLSALGEVAAWMPDPSTVADQAFRFCDPALGFALGWIYWMKYAVITANQLTAATLVISLWLDTQNVNPGVWITIFLVLITAVNYTHHSLPSQIEFYISIIKLLVMSGLMILSLVLVLGGGPNRHPTSFQYRFRTGFSVQTSDSVEVFFHTCGGLSSATFAYIGSERSNILARSPNVPKAMNRAIKYTFYRILILHLVGITLLGLILPYRTVGLFGFRISTAKVAASPFVAALIVAGIGVLPHILNACILVFILSIATYDLYLATRALSDLALRKRAPVILARVNRNDVPVYALAVSAMIASWAYVNVTKDSSIVFAYLVDLVTMLGLLTWVSILITHICFVRARRAQGIPDSALVFRARFGLTGTWLALSLCVLISLTMIFNSLPIHDHKIRFDITKFVASYAGIPIYITLYLGHRIILKSKHIDPRDADFWSDKRVATPPGIELQPMS</sequence>
<keyword evidence="5 8" id="KW-1133">Transmembrane helix</keyword>
<accession>S8BI27</accession>
<dbReference type="Gene3D" id="1.20.1740.10">
    <property type="entry name" value="Amino acid/polyamine transporter I"/>
    <property type="match status" value="1"/>
</dbReference>
<evidence type="ECO:0000256" key="1">
    <source>
        <dbReference type="ARBA" id="ARBA00004141"/>
    </source>
</evidence>
<evidence type="ECO:0000259" key="9">
    <source>
        <dbReference type="Pfam" id="PF00324"/>
    </source>
</evidence>
<feature type="transmembrane region" description="Helical" evidence="8">
    <location>
        <begin position="349"/>
        <end position="376"/>
    </location>
</feature>
<organism evidence="10 11">
    <name type="scientific">Penicillium oxalicum (strain 114-2 / CGMCC 5302)</name>
    <name type="common">Penicillium decumbens</name>
    <dbReference type="NCBI Taxonomy" id="933388"/>
    <lineage>
        <taxon>Eukaryota</taxon>
        <taxon>Fungi</taxon>
        <taxon>Dikarya</taxon>
        <taxon>Ascomycota</taxon>
        <taxon>Pezizomycotina</taxon>
        <taxon>Eurotiomycetes</taxon>
        <taxon>Eurotiomycetidae</taxon>
        <taxon>Eurotiales</taxon>
        <taxon>Aspergillaceae</taxon>
        <taxon>Penicillium</taxon>
    </lineage>
</organism>
<dbReference type="PROSITE" id="PS00218">
    <property type="entry name" value="AMINO_ACID_PERMEASE_1"/>
    <property type="match status" value="1"/>
</dbReference>
<evidence type="ECO:0000256" key="2">
    <source>
        <dbReference type="ARBA" id="ARBA00022448"/>
    </source>
</evidence>
<dbReference type="InterPro" id="IPR050524">
    <property type="entry name" value="APC_YAT"/>
</dbReference>
<feature type="transmembrane region" description="Helical" evidence="8">
    <location>
        <begin position="106"/>
        <end position="126"/>
    </location>
</feature>
<keyword evidence="4" id="KW-0029">Amino-acid transport</keyword>
<feature type="transmembrane region" description="Helical" evidence="8">
    <location>
        <begin position="434"/>
        <end position="461"/>
    </location>
</feature>
<evidence type="ECO:0000256" key="8">
    <source>
        <dbReference type="SAM" id="Phobius"/>
    </source>
</evidence>
<keyword evidence="2" id="KW-0813">Transport</keyword>
<keyword evidence="3 8" id="KW-0812">Transmembrane</keyword>
<feature type="transmembrane region" description="Helical" evidence="8">
    <location>
        <begin position="160"/>
        <end position="182"/>
    </location>
</feature>
<reference evidence="10 11" key="1">
    <citation type="journal article" date="2013" name="PLoS ONE">
        <title>Genomic and secretomic analyses reveal unique features of the lignocellulolytic enzyme system of Penicillium decumbens.</title>
        <authorList>
            <person name="Liu G."/>
            <person name="Zhang L."/>
            <person name="Wei X."/>
            <person name="Zou G."/>
            <person name="Qin Y."/>
            <person name="Ma L."/>
            <person name="Li J."/>
            <person name="Zheng H."/>
            <person name="Wang S."/>
            <person name="Wang C."/>
            <person name="Xun L."/>
            <person name="Zhao G.-P."/>
            <person name="Zhou Z."/>
            <person name="Qu Y."/>
        </authorList>
    </citation>
    <scope>NUCLEOTIDE SEQUENCE [LARGE SCALE GENOMIC DNA]</scope>
    <source>
        <strain evidence="11">114-2 / CGMCC 5302</strain>
    </source>
</reference>
<feature type="transmembrane region" description="Helical" evidence="8">
    <location>
        <begin position="516"/>
        <end position="535"/>
    </location>
</feature>
<comment type="subcellular location">
    <subcellularLocation>
        <location evidence="1">Membrane</location>
        <topology evidence="1">Multi-pass membrane protein</topology>
    </subcellularLocation>
</comment>
<dbReference type="EMBL" id="KB644415">
    <property type="protein sequence ID" value="EPS34887.1"/>
    <property type="molecule type" value="Genomic_DNA"/>
</dbReference>
<dbReference type="Pfam" id="PF00324">
    <property type="entry name" value="AA_permease"/>
    <property type="match status" value="1"/>
</dbReference>
<evidence type="ECO:0000256" key="4">
    <source>
        <dbReference type="ARBA" id="ARBA00022970"/>
    </source>
</evidence>
<evidence type="ECO:0000313" key="10">
    <source>
        <dbReference type="EMBL" id="EPS34887.1"/>
    </source>
</evidence>
<feature type="transmembrane region" description="Helical" evidence="8">
    <location>
        <begin position="481"/>
        <end position="504"/>
    </location>
</feature>
<dbReference type="PANTHER" id="PTHR43341">
    <property type="entry name" value="AMINO ACID PERMEASE"/>
    <property type="match status" value="1"/>
</dbReference>
<dbReference type="InterPro" id="IPR004840">
    <property type="entry name" value="Amino_acid_permease_CS"/>
</dbReference>
<feature type="region of interest" description="Disordered" evidence="7">
    <location>
        <begin position="1"/>
        <end position="20"/>
    </location>
</feature>
<protein>
    <recommendedName>
        <fullName evidence="9">Amino acid permease/ SLC12A domain-containing protein</fullName>
    </recommendedName>
</protein>
<dbReference type="AlphaFoldDB" id="S8BI27"/>